<comment type="similarity">
    <text evidence="2 6">Belongs to the peroxisomal membrane protein PXMP2/4 family.</text>
</comment>
<keyword evidence="9" id="KW-1185">Reference proteome</keyword>
<dbReference type="GO" id="GO:0016020">
    <property type="term" value="C:membrane"/>
    <property type="evidence" value="ECO:0007669"/>
    <property type="project" value="UniProtKB-SubCell"/>
</dbReference>
<feature type="transmembrane region" description="Helical" evidence="6">
    <location>
        <begin position="191"/>
        <end position="212"/>
    </location>
</feature>
<dbReference type="InterPro" id="IPR007248">
    <property type="entry name" value="Mpv17_PMP22"/>
</dbReference>
<comment type="caution">
    <text evidence="6">Lacks conserved residue(s) required for the propagation of feature annotation.</text>
</comment>
<dbReference type="Pfam" id="PF04117">
    <property type="entry name" value="Mpv17_PMP22"/>
    <property type="match status" value="1"/>
</dbReference>
<name>A0A6I8NYT3_ORNAN</name>
<evidence type="ECO:0008006" key="10">
    <source>
        <dbReference type="Google" id="ProtNLM"/>
    </source>
</evidence>
<feature type="compositionally biased region" description="Basic and acidic residues" evidence="7">
    <location>
        <begin position="26"/>
        <end position="35"/>
    </location>
</feature>
<evidence type="ECO:0000256" key="7">
    <source>
        <dbReference type="SAM" id="MobiDB-lite"/>
    </source>
</evidence>
<reference evidence="8" key="3">
    <citation type="submission" date="2025-09" db="UniProtKB">
        <authorList>
            <consortium name="Ensembl"/>
        </authorList>
    </citation>
    <scope>IDENTIFICATION</scope>
    <source>
        <strain evidence="8">Glennie</strain>
    </source>
</reference>
<comment type="subcellular location">
    <subcellularLocation>
        <location evidence="1">Membrane</location>
        <topology evidence="1">Multi-pass membrane protein</topology>
    </subcellularLocation>
</comment>
<dbReference type="Ensembl" id="ENSOANT00000057019.1">
    <property type="protein sequence ID" value="ENSOANP00000046027.1"/>
    <property type="gene ID" value="ENSOANG00000039109.1"/>
</dbReference>
<keyword evidence="3 6" id="KW-0812">Transmembrane</keyword>
<evidence type="ECO:0000313" key="8">
    <source>
        <dbReference type="Ensembl" id="ENSOANP00000046027.1"/>
    </source>
</evidence>
<dbReference type="GO" id="GO:0005737">
    <property type="term" value="C:cytoplasm"/>
    <property type="evidence" value="ECO:0000318"/>
    <property type="project" value="GO_Central"/>
</dbReference>
<reference evidence="8" key="2">
    <citation type="submission" date="2025-08" db="UniProtKB">
        <authorList>
            <consortium name="Ensembl"/>
        </authorList>
    </citation>
    <scope>IDENTIFICATION</scope>
    <source>
        <strain evidence="8">Glennie</strain>
    </source>
</reference>
<evidence type="ECO:0000313" key="9">
    <source>
        <dbReference type="Proteomes" id="UP000002279"/>
    </source>
</evidence>
<gene>
    <name evidence="8" type="primary">MPV17L</name>
</gene>
<evidence type="ECO:0000256" key="3">
    <source>
        <dbReference type="ARBA" id="ARBA00022692"/>
    </source>
</evidence>
<organism evidence="8 9">
    <name type="scientific">Ornithorhynchus anatinus</name>
    <name type="common">Duckbill platypus</name>
    <dbReference type="NCBI Taxonomy" id="9258"/>
    <lineage>
        <taxon>Eukaryota</taxon>
        <taxon>Metazoa</taxon>
        <taxon>Chordata</taxon>
        <taxon>Craniata</taxon>
        <taxon>Vertebrata</taxon>
        <taxon>Euteleostomi</taxon>
        <taxon>Mammalia</taxon>
        <taxon>Monotremata</taxon>
        <taxon>Ornithorhynchidae</taxon>
        <taxon>Ornithorhynchus</taxon>
    </lineage>
</organism>
<dbReference type="GeneTree" id="ENSGT00730000111088"/>
<dbReference type="AlphaFoldDB" id="A0A6I8NYT3"/>
<sequence length="241" mass="26858">RGRGGAEGEGRTDCCRGGADGGGECNRGRRGEKRGGRASRGGADGGREGAEVREEPGRASVVIRAGRSPGRCPCHSRLSQQRLWGGEQDWQRTRCVALVAFGFQGHLNYTWLRLLEHALPGRRPRTVLAKVLCDQLLVPPVALSVFYTGMSILEGKEDIFLDLKQKFWSTYKIGLMYWPFVQLINFSLVPVYLRTAYIGICVFLWAIYLCYLQQSGEDTAPSTSEWPQDKKTSEVENTPEK</sequence>
<evidence type="ECO:0000256" key="2">
    <source>
        <dbReference type="ARBA" id="ARBA00006824"/>
    </source>
</evidence>
<dbReference type="PANTHER" id="PTHR11266">
    <property type="entry name" value="PEROXISOMAL MEMBRANE PROTEIN 2, PXMP2 MPV17"/>
    <property type="match status" value="1"/>
</dbReference>
<keyword evidence="5 6" id="KW-0472">Membrane</keyword>
<dbReference type="PANTHER" id="PTHR11266:SF39">
    <property type="entry name" value="MPV17-LIKE PROTEIN"/>
    <property type="match status" value="1"/>
</dbReference>
<reference evidence="8 9" key="1">
    <citation type="journal article" date="2008" name="Nature">
        <title>Genome analysis of the platypus reveals unique signatures of evolution.</title>
        <authorList>
            <person name="Warren W.C."/>
            <person name="Hillier L.W."/>
            <person name="Marshall Graves J.A."/>
            <person name="Birney E."/>
            <person name="Ponting C.P."/>
            <person name="Grutzner F."/>
            <person name="Belov K."/>
            <person name="Miller W."/>
            <person name="Clarke L."/>
            <person name="Chinwalla A.T."/>
            <person name="Yang S.P."/>
            <person name="Heger A."/>
            <person name="Locke D.P."/>
            <person name="Miethke P."/>
            <person name="Waters P.D."/>
            <person name="Veyrunes F."/>
            <person name="Fulton L."/>
            <person name="Fulton B."/>
            <person name="Graves T."/>
            <person name="Wallis J."/>
            <person name="Puente X.S."/>
            <person name="Lopez-Otin C."/>
            <person name="Ordonez G.R."/>
            <person name="Eichler E.E."/>
            <person name="Chen L."/>
            <person name="Cheng Z."/>
            <person name="Deakin J.E."/>
            <person name="Alsop A."/>
            <person name="Thompson K."/>
            <person name="Kirby P."/>
            <person name="Papenfuss A.T."/>
            <person name="Wakefield M.J."/>
            <person name="Olender T."/>
            <person name="Lancet D."/>
            <person name="Huttley G.A."/>
            <person name="Smit A.F."/>
            <person name="Pask A."/>
            <person name="Temple-Smith P."/>
            <person name="Batzer M.A."/>
            <person name="Walker J.A."/>
            <person name="Konkel M.K."/>
            <person name="Harris R.S."/>
            <person name="Whittington C.M."/>
            <person name="Wong E.S."/>
            <person name="Gemmell N.J."/>
            <person name="Buschiazzo E."/>
            <person name="Vargas Jentzsch I.M."/>
            <person name="Merkel A."/>
            <person name="Schmitz J."/>
            <person name="Zemann A."/>
            <person name="Churakov G."/>
            <person name="Kriegs J.O."/>
            <person name="Brosius J."/>
            <person name="Murchison E.P."/>
            <person name="Sachidanandam R."/>
            <person name="Smith C."/>
            <person name="Hannon G.J."/>
            <person name="Tsend-Ayush E."/>
            <person name="McMillan D."/>
            <person name="Attenborough R."/>
            <person name="Rens W."/>
            <person name="Ferguson-Smith M."/>
            <person name="Lefevre C.M."/>
            <person name="Sharp J.A."/>
            <person name="Nicholas K.R."/>
            <person name="Ray D.A."/>
            <person name="Kube M."/>
            <person name="Reinhardt R."/>
            <person name="Pringle T.H."/>
            <person name="Taylor J."/>
            <person name="Jones R.C."/>
            <person name="Nixon B."/>
            <person name="Dacheux J.L."/>
            <person name="Niwa H."/>
            <person name="Sekita Y."/>
            <person name="Huang X."/>
            <person name="Stark A."/>
            <person name="Kheradpour P."/>
            <person name="Kellis M."/>
            <person name="Flicek P."/>
            <person name="Chen Y."/>
            <person name="Webber C."/>
            <person name="Hardison R."/>
            <person name="Nelson J."/>
            <person name="Hallsworth-Pepin K."/>
            <person name="Delehaunty K."/>
            <person name="Markovic C."/>
            <person name="Minx P."/>
            <person name="Feng Y."/>
            <person name="Kremitzki C."/>
            <person name="Mitreva M."/>
            <person name="Glasscock J."/>
            <person name="Wylie T."/>
            <person name="Wohldmann P."/>
            <person name="Thiru P."/>
            <person name="Nhan M.N."/>
            <person name="Pohl C.S."/>
            <person name="Smith S.M."/>
            <person name="Hou S."/>
            <person name="Nefedov M."/>
            <person name="de Jong P.J."/>
            <person name="Renfree M.B."/>
            <person name="Mardis E.R."/>
            <person name="Wilson R.K."/>
        </authorList>
    </citation>
    <scope>NUCLEOTIDE SEQUENCE [LARGE SCALE GENOMIC DNA]</scope>
    <source>
        <strain evidence="8 9">Glennie</strain>
    </source>
</reference>
<accession>A0A6I8NYT3</accession>
<feature type="compositionally biased region" description="Basic and acidic residues" evidence="7">
    <location>
        <begin position="1"/>
        <end position="14"/>
    </location>
</feature>
<feature type="compositionally biased region" description="Basic and acidic residues" evidence="7">
    <location>
        <begin position="45"/>
        <end position="57"/>
    </location>
</feature>
<feature type="compositionally biased region" description="Basic and acidic residues" evidence="7">
    <location>
        <begin position="227"/>
        <end position="241"/>
    </location>
</feature>
<dbReference type="Bgee" id="ENSOANG00000039109">
    <property type="expression patterns" value="Expressed in adult mammalian kidney and 2 other cell types or tissues"/>
</dbReference>
<feature type="region of interest" description="Disordered" evidence="7">
    <location>
        <begin position="218"/>
        <end position="241"/>
    </location>
</feature>
<evidence type="ECO:0000256" key="6">
    <source>
        <dbReference type="RuleBase" id="RU363053"/>
    </source>
</evidence>
<evidence type="ECO:0000256" key="4">
    <source>
        <dbReference type="ARBA" id="ARBA00022989"/>
    </source>
</evidence>
<proteinExistence type="inferred from homology"/>
<keyword evidence="4 6" id="KW-1133">Transmembrane helix</keyword>
<evidence type="ECO:0000256" key="1">
    <source>
        <dbReference type="ARBA" id="ARBA00004141"/>
    </source>
</evidence>
<dbReference type="FunCoup" id="A0A6I8NYT3">
    <property type="interactions" value="842"/>
</dbReference>
<dbReference type="GO" id="GO:1901029">
    <property type="term" value="P:negative regulation of mitochondrial outer membrane permeabilization involved in apoptotic signaling pathway"/>
    <property type="evidence" value="ECO:0000318"/>
    <property type="project" value="GO_Central"/>
</dbReference>
<feature type="region of interest" description="Disordered" evidence="7">
    <location>
        <begin position="1"/>
        <end position="58"/>
    </location>
</feature>
<protein>
    <recommendedName>
        <fullName evidence="10">MPV17 mitochondrial inner membrane protein like</fullName>
    </recommendedName>
</protein>
<dbReference type="GO" id="GO:0005739">
    <property type="term" value="C:mitochondrion"/>
    <property type="evidence" value="ECO:0000318"/>
    <property type="project" value="GO_Central"/>
</dbReference>
<dbReference type="InParanoid" id="A0A6I8NYT3"/>
<dbReference type="Proteomes" id="UP000002279">
    <property type="component" value="Chromosome 2"/>
</dbReference>
<evidence type="ECO:0000256" key="5">
    <source>
        <dbReference type="ARBA" id="ARBA00023136"/>
    </source>
</evidence>